<keyword evidence="2" id="KW-1133">Transmembrane helix</keyword>
<dbReference type="Gene3D" id="1.10.287.70">
    <property type="match status" value="1"/>
</dbReference>
<name>T1K8K9_TETUR</name>
<dbReference type="EMBL" id="CAEY01001877">
    <property type="status" value="NOT_ANNOTATED_CDS"/>
    <property type="molecule type" value="Genomic_DNA"/>
</dbReference>
<evidence type="ECO:0000256" key="1">
    <source>
        <dbReference type="SAM" id="MobiDB-lite"/>
    </source>
</evidence>
<evidence type="ECO:0000313" key="3">
    <source>
        <dbReference type="EnsemblMetazoa" id="tetur07g01700.1"/>
    </source>
</evidence>
<dbReference type="HOGENOM" id="CLU_1356213_0_0_1"/>
<feature type="compositionally biased region" description="Low complexity" evidence="1">
    <location>
        <begin position="10"/>
        <end position="26"/>
    </location>
</feature>
<feature type="region of interest" description="Disordered" evidence="1">
    <location>
        <begin position="1"/>
        <end position="56"/>
    </location>
</feature>
<feature type="compositionally biased region" description="Polar residues" evidence="1">
    <location>
        <begin position="42"/>
        <end position="56"/>
    </location>
</feature>
<dbReference type="AlphaFoldDB" id="T1K8K9"/>
<reference evidence="4" key="1">
    <citation type="submission" date="2011-08" db="EMBL/GenBank/DDBJ databases">
        <authorList>
            <person name="Rombauts S."/>
        </authorList>
    </citation>
    <scope>NUCLEOTIDE SEQUENCE</scope>
    <source>
        <strain evidence="4">London</strain>
    </source>
</reference>
<keyword evidence="2" id="KW-0472">Membrane</keyword>
<feature type="compositionally biased region" description="Pro residues" evidence="1">
    <location>
        <begin position="27"/>
        <end position="39"/>
    </location>
</feature>
<evidence type="ECO:0000313" key="4">
    <source>
        <dbReference type="Proteomes" id="UP000015104"/>
    </source>
</evidence>
<dbReference type="Proteomes" id="UP000015104">
    <property type="component" value="Unassembled WGS sequence"/>
</dbReference>
<sequence>MGTGFGGIFQQQQQQASSSSQSQSQPQPQPQLQPQPQPPQQVSTSLNSGNNEITNYQTFNSDKYDLGYSESDYPIKDDETPTYCTSKHPRINFFFFASFYFVFIMFGSIVFLIIEQPREIESREKLITLQESFITKYPQVEVEDIKNLIKVLLKAQQDGYFVPIVGSDLILSEEPTNPVSEEAKSSEAVILNNHHNHQMNYQ</sequence>
<reference evidence="3" key="2">
    <citation type="submission" date="2015-06" db="UniProtKB">
        <authorList>
            <consortium name="EnsemblMetazoa"/>
        </authorList>
    </citation>
    <scope>IDENTIFICATION</scope>
</reference>
<keyword evidence="4" id="KW-1185">Reference proteome</keyword>
<protein>
    <submittedName>
        <fullName evidence="3">Uncharacterized protein</fullName>
    </submittedName>
</protein>
<accession>T1K8K9</accession>
<dbReference type="EnsemblMetazoa" id="tetur07g01700.1">
    <property type="protein sequence ID" value="tetur07g01700.1"/>
    <property type="gene ID" value="tetur07g01700"/>
</dbReference>
<proteinExistence type="predicted"/>
<feature type="transmembrane region" description="Helical" evidence="2">
    <location>
        <begin position="93"/>
        <end position="114"/>
    </location>
</feature>
<evidence type="ECO:0000256" key="2">
    <source>
        <dbReference type="SAM" id="Phobius"/>
    </source>
</evidence>
<keyword evidence="2" id="KW-0812">Transmembrane</keyword>
<organism evidence="3 4">
    <name type="scientific">Tetranychus urticae</name>
    <name type="common">Two-spotted spider mite</name>
    <dbReference type="NCBI Taxonomy" id="32264"/>
    <lineage>
        <taxon>Eukaryota</taxon>
        <taxon>Metazoa</taxon>
        <taxon>Ecdysozoa</taxon>
        <taxon>Arthropoda</taxon>
        <taxon>Chelicerata</taxon>
        <taxon>Arachnida</taxon>
        <taxon>Acari</taxon>
        <taxon>Acariformes</taxon>
        <taxon>Trombidiformes</taxon>
        <taxon>Prostigmata</taxon>
        <taxon>Eleutherengona</taxon>
        <taxon>Raphignathae</taxon>
        <taxon>Tetranychoidea</taxon>
        <taxon>Tetranychidae</taxon>
        <taxon>Tetranychus</taxon>
    </lineage>
</organism>